<evidence type="ECO:0000256" key="4">
    <source>
        <dbReference type="ARBA" id="ARBA00023136"/>
    </source>
</evidence>
<evidence type="ECO:0000256" key="2">
    <source>
        <dbReference type="ARBA" id="ARBA00022692"/>
    </source>
</evidence>
<protein>
    <recommendedName>
        <fullName evidence="6">PIG-P domain-containing protein</fullName>
    </recommendedName>
</protein>
<dbReference type="GO" id="GO:0005783">
    <property type="term" value="C:endoplasmic reticulum"/>
    <property type="evidence" value="ECO:0007669"/>
    <property type="project" value="TreeGrafter"/>
</dbReference>
<dbReference type="EMBL" id="KN840500">
    <property type="protein sequence ID" value="KIP07278.1"/>
    <property type="molecule type" value="Genomic_DNA"/>
</dbReference>
<evidence type="ECO:0000256" key="3">
    <source>
        <dbReference type="ARBA" id="ARBA00022989"/>
    </source>
</evidence>
<dbReference type="InterPro" id="IPR013717">
    <property type="entry name" value="PIG-P"/>
</dbReference>
<organism evidence="7 8">
    <name type="scientific">Phlebiopsis gigantea (strain 11061_1 CR5-6)</name>
    <name type="common">White-rot fungus</name>
    <name type="synonym">Peniophora gigantea</name>
    <dbReference type="NCBI Taxonomy" id="745531"/>
    <lineage>
        <taxon>Eukaryota</taxon>
        <taxon>Fungi</taxon>
        <taxon>Dikarya</taxon>
        <taxon>Basidiomycota</taxon>
        <taxon>Agaricomycotina</taxon>
        <taxon>Agaricomycetes</taxon>
        <taxon>Polyporales</taxon>
        <taxon>Phanerochaetaceae</taxon>
        <taxon>Phlebiopsis</taxon>
    </lineage>
</organism>
<dbReference type="GO" id="GO:0016020">
    <property type="term" value="C:membrane"/>
    <property type="evidence" value="ECO:0007669"/>
    <property type="project" value="UniProtKB-SubCell"/>
</dbReference>
<dbReference type="AlphaFoldDB" id="A0A0C3PLF0"/>
<dbReference type="PANTHER" id="PTHR46346">
    <property type="entry name" value="PHOSPHATIDYLINOSITOL N-ACETYLGLUCOSAMINYLTRANSFERASE SUBUNIT P"/>
    <property type="match status" value="1"/>
</dbReference>
<accession>A0A0C3PLF0</accession>
<feature type="non-terminal residue" evidence="7">
    <location>
        <position position="104"/>
    </location>
</feature>
<dbReference type="STRING" id="745531.A0A0C3PLF0"/>
<keyword evidence="4 5" id="KW-0472">Membrane</keyword>
<feature type="transmembrane region" description="Helical" evidence="5">
    <location>
        <begin position="23"/>
        <end position="45"/>
    </location>
</feature>
<feature type="domain" description="PIG-P" evidence="6">
    <location>
        <begin position="21"/>
        <end position="102"/>
    </location>
</feature>
<evidence type="ECO:0000259" key="6">
    <source>
        <dbReference type="Pfam" id="PF08510"/>
    </source>
</evidence>
<dbReference type="OrthoDB" id="690928at2759"/>
<dbReference type="Proteomes" id="UP000053257">
    <property type="component" value="Unassembled WGS sequence"/>
</dbReference>
<evidence type="ECO:0000256" key="5">
    <source>
        <dbReference type="SAM" id="Phobius"/>
    </source>
</evidence>
<dbReference type="Pfam" id="PF08510">
    <property type="entry name" value="PIG-P"/>
    <property type="match status" value="1"/>
</dbReference>
<dbReference type="PANTHER" id="PTHR46346:SF1">
    <property type="entry name" value="PHOSPHATIDYLINOSITOL N-ACETYLGLUCOSAMINYLTRANSFERASE SUBUNIT P"/>
    <property type="match status" value="1"/>
</dbReference>
<name>A0A0C3PLF0_PHLG1</name>
<keyword evidence="8" id="KW-1185">Reference proteome</keyword>
<dbReference type="HOGENOM" id="CLU_2084756_0_0_1"/>
<feature type="transmembrane region" description="Helical" evidence="5">
    <location>
        <begin position="65"/>
        <end position="85"/>
    </location>
</feature>
<reference evidence="7 8" key="1">
    <citation type="journal article" date="2014" name="PLoS Genet.">
        <title>Analysis of the Phlebiopsis gigantea genome, transcriptome and secretome provides insight into its pioneer colonization strategies of wood.</title>
        <authorList>
            <person name="Hori C."/>
            <person name="Ishida T."/>
            <person name="Igarashi K."/>
            <person name="Samejima M."/>
            <person name="Suzuki H."/>
            <person name="Master E."/>
            <person name="Ferreira P."/>
            <person name="Ruiz-Duenas F.J."/>
            <person name="Held B."/>
            <person name="Canessa P."/>
            <person name="Larrondo L.F."/>
            <person name="Schmoll M."/>
            <person name="Druzhinina I.S."/>
            <person name="Kubicek C.P."/>
            <person name="Gaskell J.A."/>
            <person name="Kersten P."/>
            <person name="St John F."/>
            <person name="Glasner J."/>
            <person name="Sabat G."/>
            <person name="Splinter BonDurant S."/>
            <person name="Syed K."/>
            <person name="Yadav J."/>
            <person name="Mgbeahuruike A.C."/>
            <person name="Kovalchuk A."/>
            <person name="Asiegbu F.O."/>
            <person name="Lackner G."/>
            <person name="Hoffmeister D."/>
            <person name="Rencoret J."/>
            <person name="Gutierrez A."/>
            <person name="Sun H."/>
            <person name="Lindquist E."/>
            <person name="Barry K."/>
            <person name="Riley R."/>
            <person name="Grigoriev I.V."/>
            <person name="Henrissat B."/>
            <person name="Kues U."/>
            <person name="Berka R.M."/>
            <person name="Martinez A.T."/>
            <person name="Covert S.F."/>
            <person name="Blanchette R.A."/>
            <person name="Cullen D."/>
        </authorList>
    </citation>
    <scope>NUCLEOTIDE SEQUENCE [LARGE SCALE GENOMIC DNA]</scope>
    <source>
        <strain evidence="7 8">11061_1 CR5-6</strain>
    </source>
</reference>
<evidence type="ECO:0000313" key="8">
    <source>
        <dbReference type="Proteomes" id="UP000053257"/>
    </source>
</evidence>
<evidence type="ECO:0000313" key="7">
    <source>
        <dbReference type="EMBL" id="KIP07278.1"/>
    </source>
</evidence>
<comment type="subcellular location">
    <subcellularLocation>
        <location evidence="1">Membrane</location>
        <topology evidence="1">Multi-pass membrane protein</topology>
    </subcellularLocation>
</comment>
<sequence>MSLPLAPYPPLPPTEARSRAAEFYGFVAWTSTYLLFCLLLLWALLPDARIAALGVSWYPSREWALLLPAYSVVLVLLTYVAYFALALAGTPAFSDVATVTGASA</sequence>
<evidence type="ECO:0000256" key="1">
    <source>
        <dbReference type="ARBA" id="ARBA00004141"/>
    </source>
</evidence>
<keyword evidence="2 5" id="KW-0812">Transmembrane</keyword>
<proteinExistence type="predicted"/>
<gene>
    <name evidence="7" type="ORF">PHLGIDRAFT_105857</name>
</gene>
<dbReference type="GO" id="GO:0006506">
    <property type="term" value="P:GPI anchor biosynthetic process"/>
    <property type="evidence" value="ECO:0007669"/>
    <property type="project" value="TreeGrafter"/>
</dbReference>
<dbReference type="InterPro" id="IPR052263">
    <property type="entry name" value="GPI_Anchor_Biosynth"/>
</dbReference>
<keyword evidence="3 5" id="KW-1133">Transmembrane helix</keyword>